<comment type="subcellular location">
    <subcellularLocation>
        <location evidence="1">Cell membrane</location>
        <topology evidence="1">Lipid-anchor</topology>
        <topology evidence="1">GPI-anchor</topology>
    </subcellularLocation>
</comment>
<evidence type="ECO:0000256" key="5">
    <source>
        <dbReference type="ARBA" id="ARBA00023136"/>
    </source>
</evidence>
<accession>A0A8E5HPF3</accession>
<organism evidence="10 11">
    <name type="scientific">Ustilaginoidea virens</name>
    <name type="common">Rice false smut fungus</name>
    <name type="synonym">Villosiclava virens</name>
    <dbReference type="NCBI Taxonomy" id="1159556"/>
    <lineage>
        <taxon>Eukaryota</taxon>
        <taxon>Fungi</taxon>
        <taxon>Dikarya</taxon>
        <taxon>Ascomycota</taxon>
        <taxon>Pezizomycotina</taxon>
        <taxon>Sordariomycetes</taxon>
        <taxon>Hypocreomycetidae</taxon>
        <taxon>Hypocreales</taxon>
        <taxon>Clavicipitaceae</taxon>
        <taxon>Ustilaginoidea</taxon>
    </lineage>
</organism>
<dbReference type="Proteomes" id="UP000027002">
    <property type="component" value="Chromosome 3"/>
</dbReference>
<evidence type="ECO:0000256" key="6">
    <source>
        <dbReference type="ARBA" id="ARBA00023180"/>
    </source>
</evidence>
<sequence length="233" mass="24092">MRSFSLLSALCSVTYAHFLLKYPESIGFDDDKEDTAPCGGFTPDFSKKLVDFHIGGDAIAVTLTHPQGNWLFRVTDDQKAESGWQQIFPIVQQSGIGDFCEPQVTVPSKYAGKKGVLSIVSSATDGLLYQCVAVNFVDGKADKPSACTNATSVKVSFTDDSRLSAIVGGSASSTSAAASVSSGSSVSKTSAAPASTSTGAASSLHTWSTTSSLGWGSVFTALCMATLGGALMI</sequence>
<dbReference type="KEGG" id="uvi:66064123"/>
<dbReference type="EMBL" id="CP072755">
    <property type="protein sequence ID" value="QUC19104.1"/>
    <property type="molecule type" value="Genomic_DNA"/>
</dbReference>
<gene>
    <name evidence="10" type="ORF">UV8b_03345</name>
</gene>
<dbReference type="Pfam" id="PF20238">
    <property type="entry name" value="BIM1-like_dom"/>
    <property type="match status" value="1"/>
</dbReference>
<evidence type="ECO:0000256" key="4">
    <source>
        <dbReference type="ARBA" id="ARBA00022729"/>
    </source>
</evidence>
<evidence type="ECO:0000256" key="3">
    <source>
        <dbReference type="ARBA" id="ARBA00022622"/>
    </source>
</evidence>
<dbReference type="GeneID" id="66064123"/>
<feature type="domain" description="Copper acquisition factor BIM1-like" evidence="9">
    <location>
        <begin position="16"/>
        <end position="151"/>
    </location>
</feature>
<evidence type="ECO:0000256" key="7">
    <source>
        <dbReference type="ARBA" id="ARBA00023288"/>
    </source>
</evidence>
<keyword evidence="11" id="KW-1185">Reference proteome</keyword>
<dbReference type="OrthoDB" id="2146436at2759"/>
<protein>
    <recommendedName>
        <fullName evidence="9">Copper acquisition factor BIM1-like domain-containing protein</fullName>
    </recommendedName>
</protein>
<feature type="chain" id="PRO_5034344272" description="Copper acquisition factor BIM1-like domain-containing protein" evidence="8">
    <location>
        <begin position="17"/>
        <end position="233"/>
    </location>
</feature>
<dbReference type="GO" id="GO:0005886">
    <property type="term" value="C:plasma membrane"/>
    <property type="evidence" value="ECO:0007669"/>
    <property type="project" value="UniProtKB-SubCell"/>
</dbReference>
<evidence type="ECO:0000256" key="2">
    <source>
        <dbReference type="ARBA" id="ARBA00022475"/>
    </source>
</evidence>
<dbReference type="GO" id="GO:0098552">
    <property type="term" value="C:side of membrane"/>
    <property type="evidence" value="ECO:0007669"/>
    <property type="project" value="UniProtKB-KW"/>
</dbReference>
<proteinExistence type="predicted"/>
<keyword evidence="7" id="KW-0449">Lipoprotein</keyword>
<dbReference type="InterPro" id="IPR046936">
    <property type="entry name" value="BIM1-like"/>
</dbReference>
<name>A0A8E5HPF3_USTVR</name>
<keyword evidence="2" id="KW-1003">Cell membrane</keyword>
<reference evidence="10" key="1">
    <citation type="submission" date="2020-03" db="EMBL/GenBank/DDBJ databases">
        <title>A mixture of massive structural variations and highly conserved coding sequences in Ustilaginoidea virens genome.</title>
        <authorList>
            <person name="Zhang K."/>
            <person name="Zhao Z."/>
            <person name="Zhang Z."/>
            <person name="Li Y."/>
            <person name="Hsiang T."/>
            <person name="Sun W."/>
        </authorList>
    </citation>
    <scope>NUCLEOTIDE SEQUENCE</scope>
    <source>
        <strain evidence="10">UV-8b</strain>
    </source>
</reference>
<evidence type="ECO:0000313" key="10">
    <source>
        <dbReference type="EMBL" id="QUC19104.1"/>
    </source>
</evidence>
<dbReference type="InterPro" id="IPR046530">
    <property type="entry name" value="BIM1-like_dom"/>
</dbReference>
<evidence type="ECO:0000313" key="11">
    <source>
        <dbReference type="Proteomes" id="UP000027002"/>
    </source>
</evidence>
<feature type="signal peptide" evidence="8">
    <location>
        <begin position="1"/>
        <end position="16"/>
    </location>
</feature>
<keyword evidence="5" id="KW-0472">Membrane</keyword>
<dbReference type="RefSeq" id="XP_042996777.1">
    <property type="nucleotide sequence ID" value="XM_043140843.1"/>
</dbReference>
<evidence type="ECO:0000259" key="9">
    <source>
        <dbReference type="Pfam" id="PF20238"/>
    </source>
</evidence>
<keyword evidence="3" id="KW-0336">GPI-anchor</keyword>
<dbReference type="PANTHER" id="PTHR34992">
    <property type="entry name" value="HYPHAL ANASTAMOSIS-7 PROTEIN"/>
    <property type="match status" value="1"/>
</dbReference>
<evidence type="ECO:0000256" key="8">
    <source>
        <dbReference type="SAM" id="SignalP"/>
    </source>
</evidence>
<keyword evidence="4 8" id="KW-0732">Signal</keyword>
<keyword evidence="6" id="KW-0325">Glycoprotein</keyword>
<dbReference type="AlphaFoldDB" id="A0A8E5HPF3"/>
<dbReference type="PANTHER" id="PTHR34992:SF1">
    <property type="entry name" value="COPPER ACQUISITION FACTOR BIM1-LIKE DOMAIN-CONTAINING PROTEIN"/>
    <property type="match status" value="1"/>
</dbReference>
<evidence type="ECO:0000256" key="1">
    <source>
        <dbReference type="ARBA" id="ARBA00004609"/>
    </source>
</evidence>
<dbReference type="CDD" id="cd21176">
    <property type="entry name" value="LPMO_auxiliary-like"/>
    <property type="match status" value="1"/>
</dbReference>